<evidence type="ECO:0000313" key="2">
    <source>
        <dbReference type="Proteomes" id="UP000254912"/>
    </source>
</evidence>
<protein>
    <submittedName>
        <fullName evidence="1">Uncharacterized protein</fullName>
    </submittedName>
</protein>
<gene>
    <name evidence="1" type="ORF">DFP99_0358</name>
</gene>
<keyword evidence="2" id="KW-1185">Reference proteome</keyword>
<comment type="caution">
    <text evidence="1">The sequence shown here is derived from an EMBL/GenBank/DDBJ whole genome shotgun (WGS) entry which is preliminary data.</text>
</comment>
<evidence type="ECO:0000313" key="1">
    <source>
        <dbReference type="EMBL" id="RDL11934.1"/>
    </source>
</evidence>
<dbReference type="EMBL" id="QRAS01000001">
    <property type="protein sequence ID" value="RDL11934.1"/>
    <property type="molecule type" value="Genomic_DNA"/>
</dbReference>
<sequence>MEYELQKISDAKVIERLNDELMTSFETNLTTVNRGLVTLDANTNGMILKTDDAVSTVISQISRTIQGNETKIVAKNTDKLYRLTDNKGAQLMHKLTNSEVGQLAMYKGKKGKILGQARLHKVNPTDYVKSVPTVKANAAKITAASMQLGSVVVGQYYMNEISAKLDGIAINTQEIMAFQQDELIAKIKTRREELERILIYKSELLMDEPSRNRIWNQLETIDSNLHEYNNLANEKLHKLVDEGSLKQNRKLKQAQMQLEKINKWTSINVYTLNLIALTAELRMLFMPETGSRGFVNDSIETQLNKFHDTKILIQDYLLSIDAQFKIADRNSEKRVKKLSEKLQKLPFTDRLKTIIKPVDERLDYGLDFEASDARIESISALINQIVKTEPIRSKVMLIDNDMHQDKHILIDNGQAYYVRQV</sequence>
<dbReference type="RefSeq" id="WP_070229998.1">
    <property type="nucleotide sequence ID" value="NZ_BJYO01000002.1"/>
</dbReference>
<name>A0A288Q6J0_9LACO</name>
<reference evidence="1 2" key="1">
    <citation type="submission" date="2018-07" db="EMBL/GenBank/DDBJ databases">
        <title>Genomic Encyclopedia of Type Strains, Phase III (KMG-III): the genomes of soil and plant-associated and newly described type strains.</title>
        <authorList>
            <person name="Whitman W."/>
        </authorList>
    </citation>
    <scope>NUCLEOTIDE SEQUENCE [LARGE SCALE GENOMIC DNA]</scope>
    <source>
        <strain evidence="1 2">CECT 7031</strain>
    </source>
</reference>
<dbReference type="KEGG" id="wso:WSWS_00729"/>
<organism evidence="1 2">
    <name type="scientific">Weissella soli</name>
    <dbReference type="NCBI Taxonomy" id="155866"/>
    <lineage>
        <taxon>Bacteria</taxon>
        <taxon>Bacillati</taxon>
        <taxon>Bacillota</taxon>
        <taxon>Bacilli</taxon>
        <taxon>Lactobacillales</taxon>
        <taxon>Lactobacillaceae</taxon>
        <taxon>Weissella</taxon>
    </lineage>
</organism>
<dbReference type="GeneID" id="94545931"/>
<dbReference type="Proteomes" id="UP000254912">
    <property type="component" value="Unassembled WGS sequence"/>
</dbReference>
<proteinExistence type="predicted"/>
<accession>A0A288Q6J0</accession>
<dbReference type="AlphaFoldDB" id="A0A288Q6J0"/>